<dbReference type="Proteomes" id="UP001162501">
    <property type="component" value="Chromosome 3"/>
</dbReference>
<accession>A0AC59ZJC4</accession>
<reference evidence="1" key="1">
    <citation type="submission" date="2023-05" db="EMBL/GenBank/DDBJ databases">
        <authorList>
            <consortium name="ELIXIR-Norway"/>
        </authorList>
    </citation>
    <scope>NUCLEOTIDE SEQUENCE</scope>
</reference>
<reference evidence="1" key="2">
    <citation type="submission" date="2025-03" db="EMBL/GenBank/DDBJ databases">
        <authorList>
            <consortium name="ELIXIR-Norway"/>
            <consortium name="Elixir Norway"/>
        </authorList>
    </citation>
    <scope>NUCLEOTIDE SEQUENCE</scope>
</reference>
<proteinExistence type="predicted"/>
<evidence type="ECO:0000313" key="2">
    <source>
        <dbReference type="Proteomes" id="UP001162501"/>
    </source>
</evidence>
<protein>
    <submittedName>
        <fullName evidence="1">Uncharacterized protein</fullName>
    </submittedName>
</protein>
<evidence type="ECO:0000313" key="1">
    <source>
        <dbReference type="EMBL" id="CAN0443347.1"/>
    </source>
</evidence>
<dbReference type="EMBL" id="OX596087">
    <property type="protein sequence ID" value="CAN0443347.1"/>
    <property type="molecule type" value="Genomic_DNA"/>
</dbReference>
<name>A0AC59ZJC4_RANTA</name>
<sequence length="90" mass="9306">MLKKKHHLGAWHAGDCSFLPGAGRGRSAPRGALPSAPPGHRPRALLTQGRVRAGSPGLRCRHPGPRRLARGADVTAPPPRSGRSSPGVGS</sequence>
<organism evidence="1 2">
    <name type="scientific">Rangifer tarandus platyrhynchus</name>
    <name type="common">Svalbard reindeer</name>
    <dbReference type="NCBI Taxonomy" id="3082113"/>
    <lineage>
        <taxon>Eukaryota</taxon>
        <taxon>Metazoa</taxon>
        <taxon>Chordata</taxon>
        <taxon>Craniata</taxon>
        <taxon>Vertebrata</taxon>
        <taxon>Euteleostomi</taxon>
        <taxon>Mammalia</taxon>
        <taxon>Eutheria</taxon>
        <taxon>Laurasiatheria</taxon>
        <taxon>Artiodactyla</taxon>
        <taxon>Ruminantia</taxon>
        <taxon>Pecora</taxon>
        <taxon>Cervidae</taxon>
        <taxon>Odocoileinae</taxon>
        <taxon>Rangifer</taxon>
    </lineage>
</organism>
<gene>
    <name evidence="1" type="ORF">MRATA1EN22A_LOCUS19243</name>
</gene>